<dbReference type="InParanoid" id="A0A1Y1UL94"/>
<dbReference type="SUPFAM" id="SSF81383">
    <property type="entry name" value="F-box domain"/>
    <property type="match status" value="1"/>
</dbReference>
<feature type="domain" description="F-box" evidence="2">
    <location>
        <begin position="76"/>
        <end position="122"/>
    </location>
</feature>
<evidence type="ECO:0000256" key="1">
    <source>
        <dbReference type="SAM" id="MobiDB-lite"/>
    </source>
</evidence>
<reference evidence="3 4" key="1">
    <citation type="submission" date="2017-03" db="EMBL/GenBank/DDBJ databases">
        <title>Widespread Adenine N6-methylation of Active Genes in Fungi.</title>
        <authorList>
            <consortium name="DOE Joint Genome Institute"/>
            <person name="Mondo S.J."/>
            <person name="Dannebaum R.O."/>
            <person name="Kuo R.C."/>
            <person name="Louie K.B."/>
            <person name="Bewick A.J."/>
            <person name="Labutti K."/>
            <person name="Haridas S."/>
            <person name="Kuo A."/>
            <person name="Salamov A."/>
            <person name="Ahrendt S.R."/>
            <person name="Lau R."/>
            <person name="Bowen B.P."/>
            <person name="Lipzen A."/>
            <person name="Sullivan W."/>
            <person name="Andreopoulos W.B."/>
            <person name="Clum A."/>
            <person name="Lindquist E."/>
            <person name="Daum C."/>
            <person name="Northen T.R."/>
            <person name="Ramamoorthy G."/>
            <person name="Schmitz R.J."/>
            <person name="Gryganskyi A."/>
            <person name="Culley D."/>
            <person name="Magnuson J."/>
            <person name="James T.Y."/>
            <person name="O'Malley M.A."/>
            <person name="Stajich J.E."/>
            <person name="Spatafora J.W."/>
            <person name="Visel A."/>
            <person name="Grigoriev I.V."/>
        </authorList>
    </citation>
    <scope>NUCLEOTIDE SEQUENCE [LARGE SCALE GENOMIC DNA]</scope>
    <source>
        <strain evidence="3 4">NRRL Y-17943</strain>
    </source>
</reference>
<dbReference type="SMART" id="SM00256">
    <property type="entry name" value="FBOX"/>
    <property type="match status" value="1"/>
</dbReference>
<evidence type="ECO:0000313" key="4">
    <source>
        <dbReference type="Proteomes" id="UP000193218"/>
    </source>
</evidence>
<dbReference type="SUPFAM" id="SSF50978">
    <property type="entry name" value="WD40 repeat-like"/>
    <property type="match status" value="1"/>
</dbReference>
<protein>
    <recommendedName>
        <fullName evidence="2">F-box domain-containing protein</fullName>
    </recommendedName>
</protein>
<dbReference type="OrthoDB" id="429520at2759"/>
<name>A0A1Y1UL94_9TREE</name>
<feature type="region of interest" description="Disordered" evidence="1">
    <location>
        <begin position="198"/>
        <end position="242"/>
    </location>
</feature>
<dbReference type="InterPro" id="IPR036047">
    <property type="entry name" value="F-box-like_dom_sf"/>
</dbReference>
<dbReference type="Proteomes" id="UP000193218">
    <property type="component" value="Unassembled WGS sequence"/>
</dbReference>
<keyword evidence="4" id="KW-1185">Reference proteome</keyword>
<dbReference type="EMBL" id="NBSH01000004">
    <property type="protein sequence ID" value="ORX38274.1"/>
    <property type="molecule type" value="Genomic_DNA"/>
</dbReference>
<dbReference type="Gene3D" id="2.130.10.10">
    <property type="entry name" value="YVTN repeat-like/Quinoprotein amine dehydrogenase"/>
    <property type="match status" value="2"/>
</dbReference>
<feature type="compositionally biased region" description="Basic residues" evidence="1">
    <location>
        <begin position="48"/>
        <end position="67"/>
    </location>
</feature>
<feature type="compositionally biased region" description="Polar residues" evidence="1">
    <location>
        <begin position="14"/>
        <end position="26"/>
    </location>
</feature>
<accession>A0A1Y1UL94</accession>
<feature type="region of interest" description="Disordered" evidence="1">
    <location>
        <begin position="738"/>
        <end position="799"/>
    </location>
</feature>
<dbReference type="RefSeq" id="XP_021872196.1">
    <property type="nucleotide sequence ID" value="XM_022015260.1"/>
</dbReference>
<feature type="compositionally biased region" description="Basic and acidic residues" evidence="1">
    <location>
        <begin position="1"/>
        <end position="13"/>
    </location>
</feature>
<dbReference type="AlphaFoldDB" id="A0A1Y1UL94"/>
<dbReference type="SMART" id="SM00320">
    <property type="entry name" value="WD40"/>
    <property type="match status" value="3"/>
</dbReference>
<evidence type="ECO:0000313" key="3">
    <source>
        <dbReference type="EMBL" id="ORX38274.1"/>
    </source>
</evidence>
<dbReference type="GeneID" id="33557068"/>
<dbReference type="InterPro" id="IPR001680">
    <property type="entry name" value="WD40_rpt"/>
</dbReference>
<feature type="region of interest" description="Disordered" evidence="1">
    <location>
        <begin position="836"/>
        <end position="856"/>
    </location>
</feature>
<feature type="region of interest" description="Disordered" evidence="1">
    <location>
        <begin position="1"/>
        <end position="69"/>
    </location>
</feature>
<organism evidence="3 4">
    <name type="scientific">Kockovaella imperatae</name>
    <dbReference type="NCBI Taxonomy" id="4999"/>
    <lineage>
        <taxon>Eukaryota</taxon>
        <taxon>Fungi</taxon>
        <taxon>Dikarya</taxon>
        <taxon>Basidiomycota</taxon>
        <taxon>Agaricomycotina</taxon>
        <taxon>Tremellomycetes</taxon>
        <taxon>Tremellales</taxon>
        <taxon>Cuniculitremaceae</taxon>
        <taxon>Kockovaella</taxon>
    </lineage>
</organism>
<feature type="compositionally biased region" description="Polar residues" evidence="1">
    <location>
        <begin position="209"/>
        <end position="220"/>
    </location>
</feature>
<dbReference type="Gene3D" id="1.20.1280.50">
    <property type="match status" value="1"/>
</dbReference>
<dbReference type="InterPro" id="IPR001810">
    <property type="entry name" value="F-box_dom"/>
</dbReference>
<sequence>MLHQPEHNPRDSEQSIPQTSDSTASIQDDLDGLQLATPSSALNERPGRRSPRLSAKKMSKWKPKGKTRFSQDPAGECFLLDLPQDVLTLLLCKLAPKSLLALSATCRFLHQELENETIWRHSYVNHYLWDGAFRSAQGKADVQVLVQGCNGPSRGWRQESLSRESMLNRWTASKANHTLHLPNVGLIRGFSLFYPQPTNLSVPPDGKSQPATPTKSGSATPQPPNLTPVKGASSVGPTPPKLTHRQKYEALLAASTRPAPYVLSAGLDAGAVVRSDPLSGKVSKGYWGPDPNANFHLRTRLNGRSSTSAVFVPTRTQNYSIWGLFNGTVAHTVMQSKHSSAPGTRANSINTPCTIADTHEGQVSCVWAQESADDATVFRFVSGGADGRVKYWQLNNVSVARGGSGHGHGKRSTASEPTSILSCLFTSEVKLEPFANRSEEVQRRQGAAAEEITVVRCDSDADVVCGITGDGDLRVWLDCSSPTRREIRIDAGSEKENGPVITMELSVQSSSGRPLASVLVHHLGSPVFHRYDIEMTEENPSISTTTFVTPDGTGILKLQAYLEPAVPISLLPQPTSAPPIIASPNIPTLELPSDRKAEATPQASVVSPPEFGRLVIAGDSSSGVHIWSWDRPSSRQGADITPLRSWDNFSRKITAIDMSCGIVAIGSSDGYIKVYDPLPHTPVLLRSFRASHLSPADVDIASSDAPHAPYYTPNKILLDNDMLVAAIGHKVFAWRAGNGKSRQAGGKGEKKPGSKAEGRSHGRTMDLRSLHAEAADDQAYMEEEETGQRISSDRNRLHDKAERQQMAVLDDLGLEGDEALQYALMLSMEDQNRGEDAAHEYLEDELAEFHHQSQWQ</sequence>
<gene>
    <name evidence="3" type="ORF">BD324DRAFT_620221</name>
</gene>
<dbReference type="STRING" id="4999.A0A1Y1UL94"/>
<dbReference type="InterPro" id="IPR015943">
    <property type="entry name" value="WD40/YVTN_repeat-like_dom_sf"/>
</dbReference>
<dbReference type="PROSITE" id="PS50181">
    <property type="entry name" value="FBOX"/>
    <property type="match status" value="1"/>
</dbReference>
<dbReference type="InterPro" id="IPR036322">
    <property type="entry name" value="WD40_repeat_dom_sf"/>
</dbReference>
<feature type="compositionally biased region" description="Acidic residues" evidence="1">
    <location>
        <begin position="775"/>
        <end position="785"/>
    </location>
</feature>
<dbReference type="Pfam" id="PF12937">
    <property type="entry name" value="F-box-like"/>
    <property type="match status" value="1"/>
</dbReference>
<feature type="compositionally biased region" description="Basic and acidic residues" evidence="1">
    <location>
        <begin position="747"/>
        <end position="774"/>
    </location>
</feature>
<evidence type="ECO:0000259" key="2">
    <source>
        <dbReference type="PROSITE" id="PS50181"/>
    </source>
</evidence>
<proteinExistence type="predicted"/>
<comment type="caution">
    <text evidence="3">The sequence shown here is derived from an EMBL/GenBank/DDBJ whole genome shotgun (WGS) entry which is preliminary data.</text>
</comment>